<dbReference type="Gene3D" id="1.10.3210.10">
    <property type="entry name" value="Hypothetical protein af1432"/>
    <property type="match status" value="1"/>
</dbReference>
<dbReference type="Proteomes" id="UP000018914">
    <property type="component" value="Chromosome"/>
</dbReference>
<name>W0DIE2_9AQUI</name>
<protein>
    <submittedName>
        <fullName evidence="1">Uncharacterized protein</fullName>
    </submittedName>
</protein>
<keyword evidence="2" id="KW-1185">Reference proteome</keyword>
<dbReference type="OrthoDB" id="1392590at2"/>
<accession>W0DIE2</accession>
<dbReference type="RefSeq" id="WP_025305751.1">
    <property type="nucleotide sequence ID" value="NZ_CP007028.1"/>
</dbReference>
<dbReference type="KEGG" id="trd:THERU_02730"/>
<dbReference type="STRING" id="75906.THERU_02730"/>
<dbReference type="EMBL" id="CP007028">
    <property type="protein sequence ID" value="AHE96773.1"/>
    <property type="molecule type" value="Genomic_DNA"/>
</dbReference>
<reference evidence="1 2" key="1">
    <citation type="submission" date="2013-12" db="EMBL/GenBank/DDBJ databases">
        <authorList>
            <consortium name="DOE Joint Genome Institute"/>
            <person name="Eisen J."/>
            <person name="Huntemann M."/>
            <person name="Han J."/>
            <person name="Chen A."/>
            <person name="Kyrpides N."/>
            <person name="Mavromatis K."/>
            <person name="Markowitz V."/>
            <person name="Palaniappan K."/>
            <person name="Ivanova N."/>
            <person name="Schaumberg A."/>
            <person name="Pati A."/>
            <person name="Liolios K."/>
            <person name="Nordberg H.P."/>
            <person name="Cantor M.N."/>
            <person name="Hua S.X."/>
            <person name="Woyke T."/>
        </authorList>
    </citation>
    <scope>NUCLEOTIDE SEQUENCE [LARGE SCALE GENOMIC DNA]</scope>
    <source>
        <strain evidence="1 2">DSM 23557</strain>
    </source>
</reference>
<dbReference type="HOGENOM" id="CLU_1814906_0_0_0"/>
<dbReference type="AlphaFoldDB" id="W0DIE2"/>
<organism evidence="2">
    <name type="scientific">Thermocrinis ruber</name>
    <dbReference type="NCBI Taxonomy" id="75906"/>
    <lineage>
        <taxon>Bacteria</taxon>
        <taxon>Pseudomonadati</taxon>
        <taxon>Aquificota</taxon>
        <taxon>Aquificia</taxon>
        <taxon>Aquificales</taxon>
        <taxon>Aquificaceae</taxon>
        <taxon>Thermocrinis</taxon>
    </lineage>
</organism>
<gene>
    <name evidence="1" type="ORF">THERU_02730</name>
</gene>
<evidence type="ECO:0000313" key="2">
    <source>
        <dbReference type="Proteomes" id="UP000018914"/>
    </source>
</evidence>
<proteinExistence type="predicted"/>
<evidence type="ECO:0000313" key="1">
    <source>
        <dbReference type="EMBL" id="AHE96773.1"/>
    </source>
</evidence>
<sequence length="142" mass="16677">MGYLEDNSTHYFIPGIGIYNLNIEKAKPVKTLYDFLDEVGEIDRLKNLDHLGIVREVIDGARHSRFDYIALIFALIDQWDQKVDEIHASNVKFKLKAGEKEVKGKDLIKCWALLFNIGHLEWTFFTERILLEFFLKKNFIQD</sequence>